<sequence length="276" mass="32188">MHSFFECFFPKLQDVLIRDGDFWAQYGYVVGPIQAKLYNFCCVDGGIAEMELNGKVYALKAGQAFHFAPGDQLHIRSARRDPLRYTSVHFYHYPLIWEGLKVQVAERVEALPFDRVVHLQSVYATVQIELQALHALWTCKQGGYEWRSRQKFVHVLQHLVEHLDSRLRREDGTVRLVLETMRYIQEHYAAALDRDQLARMASLSASYYSTLFKKYAGYPPMEYLHKLRLDRAKELLRGTNAPVSTIAREVGYRDPLYFTRLFAKEIGMSPRKFRNG</sequence>
<dbReference type="EMBL" id="JACXIZ010000013">
    <property type="protein sequence ID" value="MBD2845024.1"/>
    <property type="molecule type" value="Genomic_DNA"/>
</dbReference>
<keyword evidence="6" id="KW-1185">Reference proteome</keyword>
<feature type="domain" description="HTH araC/xylS-type" evidence="4">
    <location>
        <begin position="178"/>
        <end position="276"/>
    </location>
</feature>
<dbReference type="GO" id="GO:0003700">
    <property type="term" value="F:DNA-binding transcription factor activity"/>
    <property type="evidence" value="ECO:0007669"/>
    <property type="project" value="InterPro"/>
</dbReference>
<evidence type="ECO:0000259" key="4">
    <source>
        <dbReference type="PROSITE" id="PS01124"/>
    </source>
</evidence>
<dbReference type="InterPro" id="IPR018062">
    <property type="entry name" value="HTH_AraC-typ_CS"/>
</dbReference>
<evidence type="ECO:0000256" key="3">
    <source>
        <dbReference type="ARBA" id="ARBA00023163"/>
    </source>
</evidence>
<dbReference type="SMART" id="SM00342">
    <property type="entry name" value="HTH_ARAC"/>
    <property type="match status" value="1"/>
</dbReference>
<dbReference type="Pfam" id="PF12833">
    <property type="entry name" value="HTH_18"/>
    <property type="match status" value="1"/>
</dbReference>
<dbReference type="Gene3D" id="1.10.10.60">
    <property type="entry name" value="Homeodomain-like"/>
    <property type="match status" value="2"/>
</dbReference>
<evidence type="ECO:0000313" key="6">
    <source>
        <dbReference type="Proteomes" id="UP000621560"/>
    </source>
</evidence>
<comment type="caution">
    <text evidence="5">The sequence shown here is derived from an EMBL/GenBank/DDBJ whole genome shotgun (WGS) entry which is preliminary data.</text>
</comment>
<evidence type="ECO:0000313" key="5">
    <source>
        <dbReference type="EMBL" id="MBD2845024.1"/>
    </source>
</evidence>
<dbReference type="InterPro" id="IPR009057">
    <property type="entry name" value="Homeodomain-like_sf"/>
</dbReference>
<evidence type="ECO:0000256" key="2">
    <source>
        <dbReference type="ARBA" id="ARBA00023125"/>
    </source>
</evidence>
<reference evidence="5" key="1">
    <citation type="submission" date="2020-09" db="EMBL/GenBank/DDBJ databases">
        <title>A novel bacterium of genus Paenibacillus, isolated from South China Sea.</title>
        <authorList>
            <person name="Huang H."/>
            <person name="Mo K."/>
            <person name="Hu Y."/>
        </authorList>
    </citation>
    <scope>NUCLEOTIDE SEQUENCE</scope>
    <source>
        <strain evidence="5">IB182496</strain>
    </source>
</reference>
<dbReference type="RefSeq" id="WP_190916219.1">
    <property type="nucleotide sequence ID" value="NZ_JACXIZ010000013.1"/>
</dbReference>
<name>A0A927GQY3_9BACL</name>
<dbReference type="Proteomes" id="UP000621560">
    <property type="component" value="Unassembled WGS sequence"/>
</dbReference>
<keyword evidence="3" id="KW-0804">Transcription</keyword>
<dbReference type="PANTHER" id="PTHR43280:SF28">
    <property type="entry name" value="HTH-TYPE TRANSCRIPTIONAL ACTIVATOR RHAS"/>
    <property type="match status" value="1"/>
</dbReference>
<protein>
    <submittedName>
        <fullName evidence="5">Helix-turn-helix transcriptional regulator</fullName>
    </submittedName>
</protein>
<dbReference type="InterPro" id="IPR020449">
    <property type="entry name" value="Tscrpt_reg_AraC-type_HTH"/>
</dbReference>
<dbReference type="PRINTS" id="PR00032">
    <property type="entry name" value="HTHARAC"/>
</dbReference>
<organism evidence="5 6">
    <name type="scientific">Paenibacillus sabuli</name>
    <dbReference type="NCBI Taxonomy" id="2772509"/>
    <lineage>
        <taxon>Bacteria</taxon>
        <taxon>Bacillati</taxon>
        <taxon>Bacillota</taxon>
        <taxon>Bacilli</taxon>
        <taxon>Bacillales</taxon>
        <taxon>Paenibacillaceae</taxon>
        <taxon>Paenibacillus</taxon>
    </lineage>
</organism>
<dbReference type="SUPFAM" id="SSF51215">
    <property type="entry name" value="Regulatory protein AraC"/>
    <property type="match status" value="1"/>
</dbReference>
<keyword evidence="1" id="KW-0805">Transcription regulation</keyword>
<dbReference type="PROSITE" id="PS01124">
    <property type="entry name" value="HTH_ARAC_FAMILY_2"/>
    <property type="match status" value="1"/>
</dbReference>
<dbReference type="PROSITE" id="PS00041">
    <property type="entry name" value="HTH_ARAC_FAMILY_1"/>
    <property type="match status" value="1"/>
</dbReference>
<dbReference type="PANTHER" id="PTHR43280">
    <property type="entry name" value="ARAC-FAMILY TRANSCRIPTIONAL REGULATOR"/>
    <property type="match status" value="1"/>
</dbReference>
<dbReference type="GO" id="GO:0043565">
    <property type="term" value="F:sequence-specific DNA binding"/>
    <property type="evidence" value="ECO:0007669"/>
    <property type="project" value="InterPro"/>
</dbReference>
<dbReference type="SUPFAM" id="SSF46689">
    <property type="entry name" value="Homeodomain-like"/>
    <property type="match status" value="2"/>
</dbReference>
<dbReference type="InterPro" id="IPR018060">
    <property type="entry name" value="HTH_AraC"/>
</dbReference>
<gene>
    <name evidence="5" type="ORF">IDH44_07465</name>
</gene>
<dbReference type="AlphaFoldDB" id="A0A927GQY3"/>
<evidence type="ECO:0000256" key="1">
    <source>
        <dbReference type="ARBA" id="ARBA00023015"/>
    </source>
</evidence>
<keyword evidence="2" id="KW-0238">DNA-binding</keyword>
<proteinExistence type="predicted"/>
<accession>A0A927GQY3</accession>
<dbReference type="InterPro" id="IPR037923">
    <property type="entry name" value="HTH-like"/>
</dbReference>